<dbReference type="InterPro" id="IPR002933">
    <property type="entry name" value="Peptidase_M20"/>
</dbReference>
<feature type="domain" description="Peptidase M20 dimerisation" evidence="9">
    <location>
        <begin position="222"/>
        <end position="300"/>
    </location>
</feature>
<keyword evidence="7" id="KW-0482">Metalloprotease</keyword>
<dbReference type="InterPro" id="IPR001160">
    <property type="entry name" value="Peptidase_M20C"/>
</dbReference>
<accession>A0AAV7ZDH7</accession>
<dbReference type="Gene3D" id="3.40.630.10">
    <property type="entry name" value="Zn peptidases"/>
    <property type="match status" value="2"/>
</dbReference>
<gene>
    <name evidence="10" type="ORF">M0812_15823</name>
</gene>
<dbReference type="AlphaFoldDB" id="A0AAV7ZDH7"/>
<dbReference type="EMBL" id="JANTQA010000032">
    <property type="protein sequence ID" value="KAJ3439783.1"/>
    <property type="molecule type" value="Genomic_DNA"/>
</dbReference>
<dbReference type="NCBIfam" id="TIGR01893">
    <property type="entry name" value="aa-his-dipept"/>
    <property type="match status" value="1"/>
</dbReference>
<dbReference type="GO" id="GO:0046872">
    <property type="term" value="F:metal ion binding"/>
    <property type="evidence" value="ECO:0007669"/>
    <property type="project" value="UniProtKB-KW"/>
</dbReference>
<evidence type="ECO:0000256" key="3">
    <source>
        <dbReference type="ARBA" id="ARBA00022670"/>
    </source>
</evidence>
<comment type="caution">
    <text evidence="10">The sequence shown here is derived from an EMBL/GenBank/DDBJ whole genome shotgun (WGS) entry which is preliminary data.</text>
</comment>
<dbReference type="FunFam" id="3.40.630.10:FF:000015">
    <property type="entry name" value="Aminoacyl-histidine dipeptidase PepD"/>
    <property type="match status" value="1"/>
</dbReference>
<dbReference type="CDD" id="cd03890">
    <property type="entry name" value="M20_pepD"/>
    <property type="match status" value="1"/>
</dbReference>
<evidence type="ECO:0000256" key="1">
    <source>
        <dbReference type="ARBA" id="ARBA00001941"/>
    </source>
</evidence>
<dbReference type="InterPro" id="IPR011650">
    <property type="entry name" value="Peptidase_M20_dimer"/>
</dbReference>
<keyword evidence="6" id="KW-0862">Zinc</keyword>
<dbReference type="Pfam" id="PF01546">
    <property type="entry name" value="Peptidase_M20"/>
    <property type="match status" value="1"/>
</dbReference>
<dbReference type="GO" id="GO:0005829">
    <property type="term" value="C:cytosol"/>
    <property type="evidence" value="ECO:0007669"/>
    <property type="project" value="TreeGrafter"/>
</dbReference>
<protein>
    <submittedName>
        <fullName evidence="10">Cytosol non-specific dipeptidase</fullName>
    </submittedName>
</protein>
<comment type="cofactor">
    <cofactor evidence="1">
        <name>Co(2+)</name>
        <dbReference type="ChEBI" id="CHEBI:48828"/>
    </cofactor>
</comment>
<dbReference type="PANTHER" id="PTHR43501">
    <property type="entry name" value="CYTOSOL NON-SPECIFIC DIPEPTIDASE"/>
    <property type="match status" value="1"/>
</dbReference>
<name>A0AAV7ZDH7_9EUKA</name>
<dbReference type="Proteomes" id="UP001146793">
    <property type="component" value="Unassembled WGS sequence"/>
</dbReference>
<evidence type="ECO:0000256" key="7">
    <source>
        <dbReference type="ARBA" id="ARBA00023049"/>
    </source>
</evidence>
<keyword evidence="3" id="KW-0645">Protease</keyword>
<keyword evidence="4" id="KW-0479">Metal-binding</keyword>
<dbReference type="SUPFAM" id="SSF53187">
    <property type="entry name" value="Zn-dependent exopeptidases"/>
    <property type="match status" value="1"/>
</dbReference>
<dbReference type="PANTHER" id="PTHR43501:SF1">
    <property type="entry name" value="CYTOSOL NON-SPECIFIC DIPEPTIDASE"/>
    <property type="match status" value="1"/>
</dbReference>
<dbReference type="Pfam" id="PF07687">
    <property type="entry name" value="M20_dimer"/>
    <property type="match status" value="1"/>
</dbReference>
<dbReference type="GO" id="GO:0070573">
    <property type="term" value="F:metallodipeptidase activity"/>
    <property type="evidence" value="ECO:0007669"/>
    <property type="project" value="TreeGrafter"/>
</dbReference>
<evidence type="ECO:0000313" key="10">
    <source>
        <dbReference type="EMBL" id="KAJ3439783.1"/>
    </source>
</evidence>
<dbReference type="PRINTS" id="PR00934">
    <property type="entry name" value="XHISDIPTASE"/>
</dbReference>
<evidence type="ECO:0000256" key="8">
    <source>
        <dbReference type="ARBA" id="ARBA00023285"/>
    </source>
</evidence>
<dbReference type="PIRSF" id="PIRSF016599">
    <property type="entry name" value="Xaa-His_dipept"/>
    <property type="match status" value="1"/>
</dbReference>
<keyword evidence="8" id="KW-0170">Cobalt</keyword>
<evidence type="ECO:0000256" key="4">
    <source>
        <dbReference type="ARBA" id="ARBA00022723"/>
    </source>
</evidence>
<keyword evidence="5" id="KW-0378">Hydrolase</keyword>
<evidence type="ECO:0000256" key="2">
    <source>
        <dbReference type="ARBA" id="ARBA00001947"/>
    </source>
</evidence>
<evidence type="ECO:0000256" key="6">
    <source>
        <dbReference type="ARBA" id="ARBA00022833"/>
    </source>
</evidence>
<dbReference type="FunFam" id="3.40.630.10:FF:000018">
    <property type="entry name" value="Aminoacyl-histidine dipeptidase PepD"/>
    <property type="match status" value="1"/>
</dbReference>
<dbReference type="GO" id="GO:0006508">
    <property type="term" value="P:proteolysis"/>
    <property type="evidence" value="ECO:0007669"/>
    <property type="project" value="UniProtKB-KW"/>
</dbReference>
<evidence type="ECO:0000259" key="9">
    <source>
        <dbReference type="Pfam" id="PF07687"/>
    </source>
</evidence>
<proteinExistence type="predicted"/>
<reference evidence="10" key="1">
    <citation type="submission" date="2022-08" db="EMBL/GenBank/DDBJ databases">
        <title>Novel sulphate-reducing endosymbionts in the free-living metamonad Anaeramoeba.</title>
        <authorList>
            <person name="Jerlstrom-Hultqvist J."/>
            <person name="Cepicka I."/>
            <person name="Gallot-Lavallee L."/>
            <person name="Salas-Leiva D."/>
            <person name="Curtis B.A."/>
            <person name="Zahonova K."/>
            <person name="Pipaliya S."/>
            <person name="Dacks J."/>
            <person name="Roger A.J."/>
        </authorList>
    </citation>
    <scope>NUCLEOTIDE SEQUENCE</scope>
    <source>
        <strain evidence="10">Busselton2</strain>
    </source>
</reference>
<evidence type="ECO:0000313" key="11">
    <source>
        <dbReference type="Proteomes" id="UP001146793"/>
    </source>
</evidence>
<evidence type="ECO:0000256" key="5">
    <source>
        <dbReference type="ARBA" id="ARBA00022801"/>
    </source>
</evidence>
<comment type="cofactor">
    <cofactor evidence="2">
        <name>Zn(2+)</name>
        <dbReference type="ChEBI" id="CHEBI:29105"/>
    </cofactor>
</comment>
<organism evidence="10 11">
    <name type="scientific">Anaeramoeba flamelloides</name>
    <dbReference type="NCBI Taxonomy" id="1746091"/>
    <lineage>
        <taxon>Eukaryota</taxon>
        <taxon>Metamonada</taxon>
        <taxon>Anaeramoebidae</taxon>
        <taxon>Anaeramoeba</taxon>
    </lineage>
</organism>
<sequence length="498" mass="55321">MEVTNENNKKVLKQLTDPKKVWELFLALCEIPRASGNMKGIREALLGHAKKLNFEAKTDEVGNVLIKIPASKGKEKKPSVCLQGHMDMVATKDENVEFDFATDPITTKIDGEWLTAEGTTLGADNGIGIALGLALLEEDFKHGPLELLFTVDEETTMEGAFKVDQNGFINSKYMINIDSEEDGTICFGSAGGFERNLRLPLNEIEKIPEGMKRVDLYLHELLGGHTGVQIHENRANAIKWVSRLLLGVENIDYLLASFTGGHAKNAIPSSAKASFLVPEESVNDFKESINATHKHIMKEFEVVETKGVILEVTDSEEDAEKVYDRKTTLKFFQFLLAIPHGVIRMSPDVEGLVESSQSVSIAKIVDEVLDVLIFARSSSLSQMQLLKEKIRAIARLSGADYVEPEGSDFPPWQPQLRNNLLLDIMKKSYTQVYKKEPHCYAIHAGLECSIIQSFYQGMTPLSIGPTIINPHTTQESLQISTVNTSYEALKKTLELIAK</sequence>